<dbReference type="InterPro" id="IPR011333">
    <property type="entry name" value="SKP1/BTB/POZ_sf"/>
</dbReference>
<dbReference type="PANTHER" id="PTHR14499:SF136">
    <property type="entry name" value="GH08630P"/>
    <property type="match status" value="1"/>
</dbReference>
<proteinExistence type="predicted"/>
<protein>
    <recommendedName>
        <fullName evidence="1">Potassium channel tetramerisation-type BTB domain-containing protein</fullName>
    </recommendedName>
</protein>
<reference evidence="2 3" key="1">
    <citation type="journal article" date="2013" name="PLoS ONE">
        <title>Predicting the Proteins of Angomonas deanei, Strigomonas culicis and Their Respective Endosymbionts Reveals New Aspects of the Trypanosomatidae Family.</title>
        <authorList>
            <person name="Motta M.C."/>
            <person name="Martins A.C."/>
            <person name="de Souza S.S."/>
            <person name="Catta-Preta C.M."/>
            <person name="Silva R."/>
            <person name="Klein C.C."/>
            <person name="de Almeida L.G."/>
            <person name="de Lima Cunha O."/>
            <person name="Ciapina L.P."/>
            <person name="Brocchi M."/>
            <person name="Colabardini A.C."/>
            <person name="de Araujo Lima B."/>
            <person name="Machado C.R."/>
            <person name="de Almeida Soares C.M."/>
            <person name="Probst C.M."/>
            <person name="de Menezes C.B."/>
            <person name="Thompson C.E."/>
            <person name="Bartholomeu D.C."/>
            <person name="Gradia D.F."/>
            <person name="Pavoni D.P."/>
            <person name="Grisard E.C."/>
            <person name="Fantinatti-Garboggini F."/>
            <person name="Marchini F.K."/>
            <person name="Rodrigues-Luiz G.F."/>
            <person name="Wagner G."/>
            <person name="Goldman G.H."/>
            <person name="Fietto J.L."/>
            <person name="Elias M.C."/>
            <person name="Goldman M.H."/>
            <person name="Sagot M.F."/>
            <person name="Pereira M."/>
            <person name="Stoco P.H."/>
            <person name="de Mendonca-Neto R.P."/>
            <person name="Teixeira S.M."/>
            <person name="Maciel T.E."/>
            <person name="de Oliveira Mendes T.A."/>
            <person name="Urmenyi T.P."/>
            <person name="de Souza W."/>
            <person name="Schenkman S."/>
            <person name="de Vasconcelos A.T."/>
        </authorList>
    </citation>
    <scope>NUCLEOTIDE SEQUENCE [LARGE SCALE GENOMIC DNA]</scope>
</reference>
<dbReference type="EMBL" id="ATMH01010663">
    <property type="protein sequence ID" value="EPY17118.1"/>
    <property type="molecule type" value="Genomic_DNA"/>
</dbReference>
<accession>S9TLB0</accession>
<sequence>MSTLSTTLLSHASTFTKLLESNFEGMPRDEAGHPFFDRDSTNFNYILNYFRGYGIPKEASALILLAEDALYFDIQSLREEIGVVPPSQWSFSQGPGINEDGTQFCTSDILSLCGEKPLPANKTSSIQFRIDKCEMIAVGLMSMDNVRYNAHIFSHHNTSSYCSTGEIITDTVTDRVTDVGSSYKAGDVLGIVAILVPTHVLFPTDASGESLAAVSKEDLVAKMRDEQGSDVATLHVDEEADANMSALVTFVKGDVTKEIRFRGPLGRVQFAVSLSGASSVSIIAHQTDVIGADVPLPPPPASTES</sequence>
<dbReference type="Pfam" id="PF02214">
    <property type="entry name" value="BTB_2"/>
    <property type="match status" value="1"/>
</dbReference>
<keyword evidence="3" id="KW-1185">Reference proteome</keyword>
<evidence type="ECO:0000259" key="1">
    <source>
        <dbReference type="Pfam" id="PF02214"/>
    </source>
</evidence>
<gene>
    <name evidence="2" type="ORF">STCU_10807</name>
</gene>
<evidence type="ECO:0000313" key="3">
    <source>
        <dbReference type="Proteomes" id="UP000015354"/>
    </source>
</evidence>
<dbReference type="InterPro" id="IPR003131">
    <property type="entry name" value="T1-type_BTB"/>
</dbReference>
<organism evidence="2 3">
    <name type="scientific">Strigomonas culicis</name>
    <dbReference type="NCBI Taxonomy" id="28005"/>
    <lineage>
        <taxon>Eukaryota</taxon>
        <taxon>Discoba</taxon>
        <taxon>Euglenozoa</taxon>
        <taxon>Kinetoplastea</taxon>
        <taxon>Metakinetoplastina</taxon>
        <taxon>Trypanosomatida</taxon>
        <taxon>Trypanosomatidae</taxon>
        <taxon>Strigomonadinae</taxon>
        <taxon>Strigomonas</taxon>
    </lineage>
</organism>
<dbReference type="GO" id="GO:0051260">
    <property type="term" value="P:protein homooligomerization"/>
    <property type="evidence" value="ECO:0007669"/>
    <property type="project" value="InterPro"/>
</dbReference>
<dbReference type="Gene3D" id="3.30.710.10">
    <property type="entry name" value="Potassium Channel Kv1.1, Chain A"/>
    <property type="match status" value="1"/>
</dbReference>
<dbReference type="OrthoDB" id="2414723at2759"/>
<dbReference type="PANTHER" id="PTHR14499">
    <property type="entry name" value="POTASSIUM CHANNEL TETRAMERIZATION DOMAIN-CONTAINING"/>
    <property type="match status" value="1"/>
</dbReference>
<feature type="domain" description="Potassium channel tetramerisation-type BTB" evidence="1">
    <location>
        <begin position="2"/>
        <end position="77"/>
    </location>
</feature>
<dbReference type="SUPFAM" id="SSF54695">
    <property type="entry name" value="POZ domain"/>
    <property type="match status" value="1"/>
</dbReference>
<comment type="caution">
    <text evidence="2">The sequence shown here is derived from an EMBL/GenBank/DDBJ whole genome shotgun (WGS) entry which is preliminary data.</text>
</comment>
<name>S9TLB0_9TRYP</name>
<dbReference type="AlphaFoldDB" id="S9TLB0"/>
<evidence type="ECO:0000313" key="2">
    <source>
        <dbReference type="EMBL" id="EPY17118.1"/>
    </source>
</evidence>
<dbReference type="Proteomes" id="UP000015354">
    <property type="component" value="Unassembled WGS sequence"/>
</dbReference>